<dbReference type="InterPro" id="IPR009430">
    <property type="entry name" value="GvpL/GvpF"/>
</dbReference>
<dbReference type="Proteomes" id="UP000011513">
    <property type="component" value="Unassembled WGS sequence"/>
</dbReference>
<accession>M0CU58</accession>
<dbReference type="NCBIfam" id="NF045778">
    <property type="entry name" value="gas_vesic_GvpL"/>
    <property type="match status" value="1"/>
</dbReference>
<organism evidence="5 6">
    <name type="scientific">Halogeometricum pallidum JCM 14848</name>
    <dbReference type="NCBI Taxonomy" id="1227487"/>
    <lineage>
        <taxon>Archaea</taxon>
        <taxon>Methanobacteriati</taxon>
        <taxon>Methanobacteriota</taxon>
        <taxon>Stenosarchaea group</taxon>
        <taxon>Halobacteria</taxon>
        <taxon>Halobacteriales</taxon>
        <taxon>Haloferacaceae</taxon>
        <taxon>Halogeometricum</taxon>
    </lineage>
</organism>
<evidence type="ECO:0000313" key="6">
    <source>
        <dbReference type="Proteomes" id="UP000011513"/>
    </source>
</evidence>
<sequence>MSDADGPPGAGDAGDSTESGAETERASDGPDGRYLYCVVRRDDDAAARLDATGVGGASLSVVSTDRLSAVVHERTEPYESDAPDEVREWLYDHQDAVENVGEAFGTPVPFRFDTIVRGGDETIRGWLSANEETLSEALDSLAGRWEYRVEVEWDRDALAERVGDDDERLAELGEKLSDASEGTAFLVQKQYDKRLSTLIDRRRRGRSEELVAELESRTDDVRELGDAPQTPLTEAPTGPTARFAVLADESECDAVGEYLDTVADEDGASVRFTGPWPPYTFAPDALEPAEEVEQQTEERRDGTGPAE</sequence>
<dbReference type="GO" id="GO:0031411">
    <property type="term" value="C:gas vesicle"/>
    <property type="evidence" value="ECO:0007669"/>
    <property type="project" value="UniProtKB-SubCell"/>
</dbReference>
<dbReference type="eggNOG" id="arCOG03090">
    <property type="taxonomic scope" value="Archaea"/>
</dbReference>
<dbReference type="PATRIC" id="fig|1227487.5.peg.3802"/>
<protein>
    <submittedName>
        <fullName evidence="5">Gas vesicle synthesis protein GvpL/GvpF</fullName>
    </submittedName>
</protein>
<feature type="region of interest" description="Disordered" evidence="4">
    <location>
        <begin position="1"/>
        <end position="33"/>
    </location>
</feature>
<gene>
    <name evidence="5" type="ORF">C474_19130</name>
</gene>
<dbReference type="PANTHER" id="PTHR36852:SF1">
    <property type="entry name" value="PROTEIN GVPL 2"/>
    <property type="match status" value="1"/>
</dbReference>
<evidence type="ECO:0000256" key="2">
    <source>
        <dbReference type="ARBA" id="ARBA00035108"/>
    </source>
</evidence>
<feature type="region of interest" description="Disordered" evidence="4">
    <location>
        <begin position="217"/>
        <end position="239"/>
    </location>
</feature>
<comment type="subcellular location">
    <subcellularLocation>
        <location evidence="2">Gas vesicle</location>
    </subcellularLocation>
</comment>
<comment type="similarity">
    <text evidence="3">Belongs to the gas vesicle GvpF/GvpL family.</text>
</comment>
<feature type="region of interest" description="Disordered" evidence="4">
    <location>
        <begin position="269"/>
        <end position="307"/>
    </location>
</feature>
<dbReference type="GO" id="GO:0031412">
    <property type="term" value="P:gas vesicle organization"/>
    <property type="evidence" value="ECO:0007669"/>
    <property type="project" value="InterPro"/>
</dbReference>
<dbReference type="PANTHER" id="PTHR36852">
    <property type="entry name" value="PROTEIN GVPL 2"/>
    <property type="match status" value="1"/>
</dbReference>
<dbReference type="EMBL" id="AOIV01000042">
    <property type="protein sequence ID" value="ELZ26785.1"/>
    <property type="molecule type" value="Genomic_DNA"/>
</dbReference>
<reference evidence="5 6" key="1">
    <citation type="journal article" date="2014" name="PLoS Genet.">
        <title>Phylogenetically driven sequencing of extremely halophilic archaea reveals strategies for static and dynamic osmo-response.</title>
        <authorList>
            <person name="Becker E.A."/>
            <person name="Seitzer P.M."/>
            <person name="Tritt A."/>
            <person name="Larsen D."/>
            <person name="Krusor M."/>
            <person name="Yao A.I."/>
            <person name="Wu D."/>
            <person name="Madern D."/>
            <person name="Eisen J.A."/>
            <person name="Darling A.E."/>
            <person name="Facciotti M.T."/>
        </authorList>
    </citation>
    <scope>NUCLEOTIDE SEQUENCE [LARGE SCALE GENOMIC DNA]</scope>
    <source>
        <strain evidence="5 6">JCM 14848</strain>
    </source>
</reference>
<dbReference type="Pfam" id="PF06386">
    <property type="entry name" value="GvpL_GvpF"/>
    <property type="match status" value="1"/>
</dbReference>
<evidence type="ECO:0000256" key="4">
    <source>
        <dbReference type="SAM" id="MobiDB-lite"/>
    </source>
</evidence>
<keyword evidence="6" id="KW-1185">Reference proteome</keyword>
<evidence type="ECO:0000256" key="3">
    <source>
        <dbReference type="ARBA" id="ARBA00035643"/>
    </source>
</evidence>
<keyword evidence="1" id="KW-0304">Gas vesicle</keyword>
<dbReference type="InParanoid" id="M0CU58"/>
<comment type="caution">
    <text evidence="5">The sequence shown here is derived from an EMBL/GenBank/DDBJ whole genome shotgun (WGS) entry which is preliminary data.</text>
</comment>
<dbReference type="AlphaFoldDB" id="M0CU58"/>
<feature type="compositionally biased region" description="Basic and acidic residues" evidence="4">
    <location>
        <begin position="22"/>
        <end position="31"/>
    </location>
</feature>
<evidence type="ECO:0000256" key="1">
    <source>
        <dbReference type="ARBA" id="ARBA00022987"/>
    </source>
</evidence>
<dbReference type="InterPro" id="IPR054796">
    <property type="entry name" value="Gas_vesic_GvpL"/>
</dbReference>
<name>M0CU58_HALPD</name>
<evidence type="ECO:0000313" key="5">
    <source>
        <dbReference type="EMBL" id="ELZ26785.1"/>
    </source>
</evidence>
<dbReference type="OrthoDB" id="350702at2157"/>
<proteinExistence type="inferred from homology"/>
<dbReference type="RefSeq" id="WP_008389620.1">
    <property type="nucleotide sequence ID" value="NZ_AOIV01000042.1"/>
</dbReference>
<feature type="compositionally biased region" description="Basic and acidic residues" evidence="4">
    <location>
        <begin position="296"/>
        <end position="307"/>
    </location>
</feature>